<dbReference type="InterPro" id="IPR029045">
    <property type="entry name" value="ClpP/crotonase-like_dom_sf"/>
</dbReference>
<proteinExistence type="predicted"/>
<dbReference type="CDD" id="cd06558">
    <property type="entry name" value="crotonase-like"/>
    <property type="match status" value="1"/>
</dbReference>
<keyword evidence="2" id="KW-1185">Reference proteome</keyword>
<gene>
    <name evidence="1" type="ORF">GCM10023215_43730</name>
</gene>
<accession>A0ABP8X3W7</accession>
<dbReference type="PANTHER" id="PTHR11941:SF54">
    <property type="entry name" value="ENOYL-COA HYDRATASE, MITOCHONDRIAL"/>
    <property type="match status" value="1"/>
</dbReference>
<dbReference type="InterPro" id="IPR001753">
    <property type="entry name" value="Enoyl-CoA_hydra/iso"/>
</dbReference>
<dbReference type="SUPFAM" id="SSF52096">
    <property type="entry name" value="ClpP/crotonase"/>
    <property type="match status" value="1"/>
</dbReference>
<dbReference type="Proteomes" id="UP001500325">
    <property type="component" value="Unassembled WGS sequence"/>
</dbReference>
<organism evidence="1 2">
    <name type="scientific">Pseudonocardia yuanmonensis</name>
    <dbReference type="NCBI Taxonomy" id="1095914"/>
    <lineage>
        <taxon>Bacteria</taxon>
        <taxon>Bacillati</taxon>
        <taxon>Actinomycetota</taxon>
        <taxon>Actinomycetes</taxon>
        <taxon>Pseudonocardiales</taxon>
        <taxon>Pseudonocardiaceae</taxon>
        <taxon>Pseudonocardia</taxon>
    </lineage>
</organism>
<dbReference type="Gene3D" id="3.90.226.10">
    <property type="entry name" value="2-enoyl-CoA Hydratase, Chain A, domain 1"/>
    <property type="match status" value="1"/>
</dbReference>
<evidence type="ECO:0008006" key="3">
    <source>
        <dbReference type="Google" id="ProtNLM"/>
    </source>
</evidence>
<evidence type="ECO:0000313" key="1">
    <source>
        <dbReference type="EMBL" id="GAA4700277.1"/>
    </source>
</evidence>
<evidence type="ECO:0000313" key="2">
    <source>
        <dbReference type="Proteomes" id="UP001500325"/>
    </source>
</evidence>
<sequence length="219" mass="22947">MPRTHGRALHGDRAGGFLTGAGRAFSAGVDLRRLLDGGTAYVREFLPALDELFTAAFALNVPAVAAVNGHAIAGGAVLAAAANRVLMADGRGRFGAPELKVGVAFPQSALEILRHRVGEVALRRVVVEAETHGPAEAHALGLVDEVVAPDALLDQAVAAADAFAVGAPADAFALTKAQLRREGADRIARADPGEVLEMWCRRVDDGWTARYLEQTTGKR</sequence>
<name>A0ABP8X3W7_9PSEU</name>
<dbReference type="RefSeq" id="WP_345382584.1">
    <property type="nucleotide sequence ID" value="NZ_BAABIC010000015.1"/>
</dbReference>
<dbReference type="PANTHER" id="PTHR11941">
    <property type="entry name" value="ENOYL-COA HYDRATASE-RELATED"/>
    <property type="match status" value="1"/>
</dbReference>
<comment type="caution">
    <text evidence="1">The sequence shown here is derived from an EMBL/GenBank/DDBJ whole genome shotgun (WGS) entry which is preliminary data.</text>
</comment>
<dbReference type="EMBL" id="BAABIC010000015">
    <property type="protein sequence ID" value="GAA4700277.1"/>
    <property type="molecule type" value="Genomic_DNA"/>
</dbReference>
<dbReference type="Pfam" id="PF00378">
    <property type="entry name" value="ECH_1"/>
    <property type="match status" value="1"/>
</dbReference>
<protein>
    <recommendedName>
        <fullName evidence="3">Enoyl-CoA hydratase</fullName>
    </recommendedName>
</protein>
<reference evidence="2" key="1">
    <citation type="journal article" date="2019" name="Int. J. Syst. Evol. Microbiol.">
        <title>The Global Catalogue of Microorganisms (GCM) 10K type strain sequencing project: providing services to taxonomists for standard genome sequencing and annotation.</title>
        <authorList>
            <consortium name="The Broad Institute Genomics Platform"/>
            <consortium name="The Broad Institute Genome Sequencing Center for Infectious Disease"/>
            <person name="Wu L."/>
            <person name="Ma J."/>
        </authorList>
    </citation>
    <scope>NUCLEOTIDE SEQUENCE [LARGE SCALE GENOMIC DNA]</scope>
    <source>
        <strain evidence="2">JCM 18055</strain>
    </source>
</reference>